<dbReference type="InterPro" id="IPR023346">
    <property type="entry name" value="Lysozyme-like_dom_sf"/>
</dbReference>
<dbReference type="Gene3D" id="3.40.710.10">
    <property type="entry name" value="DD-peptidase/beta-lactamase superfamily"/>
    <property type="match status" value="1"/>
</dbReference>
<comment type="catalytic activity">
    <reaction evidence="13">
        <text>[GlcNAc-(1-&gt;4)-Mur2Ac(oyl-L-Ala-gamma-D-Glu-L-Lys-D-Ala-D-Ala)](n)-di-trans,octa-cis-undecaprenyl diphosphate + beta-D-GlcNAc-(1-&gt;4)-Mur2Ac(oyl-L-Ala-gamma-D-Glu-L-Lys-D-Ala-D-Ala)-di-trans,octa-cis-undecaprenyl diphosphate = [GlcNAc-(1-&gt;4)-Mur2Ac(oyl-L-Ala-gamma-D-Glu-L-Lys-D-Ala-D-Ala)](n+1)-di-trans,octa-cis-undecaprenyl diphosphate + di-trans,octa-cis-undecaprenyl diphosphate + H(+)</text>
        <dbReference type="Rhea" id="RHEA:23708"/>
        <dbReference type="Rhea" id="RHEA-COMP:9602"/>
        <dbReference type="Rhea" id="RHEA-COMP:9603"/>
        <dbReference type="ChEBI" id="CHEBI:15378"/>
        <dbReference type="ChEBI" id="CHEBI:58405"/>
        <dbReference type="ChEBI" id="CHEBI:60033"/>
        <dbReference type="ChEBI" id="CHEBI:78435"/>
        <dbReference type="EC" id="2.4.99.28"/>
    </reaction>
</comment>
<dbReference type="Pfam" id="PF00905">
    <property type="entry name" value="Transpeptidase"/>
    <property type="match status" value="1"/>
</dbReference>
<keyword evidence="11" id="KW-0961">Cell wall biogenesis/degradation</keyword>
<evidence type="ECO:0000256" key="6">
    <source>
        <dbReference type="ARBA" id="ARBA00022679"/>
    </source>
</evidence>
<comment type="similarity">
    <text evidence="1">In the C-terminal section; belongs to the transpeptidase family.</text>
</comment>
<keyword evidence="15" id="KW-1133">Transmembrane helix</keyword>
<dbReference type="InterPro" id="IPR001460">
    <property type="entry name" value="PCN-bd_Tpept"/>
</dbReference>
<keyword evidence="8" id="KW-0133">Cell shape</keyword>
<keyword evidence="3" id="KW-0121">Carboxypeptidase</keyword>
<evidence type="ECO:0000256" key="13">
    <source>
        <dbReference type="ARBA" id="ARBA00049902"/>
    </source>
</evidence>
<evidence type="ECO:0000259" key="17">
    <source>
        <dbReference type="Pfam" id="PF00912"/>
    </source>
</evidence>
<dbReference type="Pfam" id="PF00912">
    <property type="entry name" value="Transgly"/>
    <property type="match status" value="1"/>
</dbReference>
<dbReference type="OrthoDB" id="9766909at2"/>
<evidence type="ECO:0000256" key="4">
    <source>
        <dbReference type="ARBA" id="ARBA00022670"/>
    </source>
</evidence>
<feature type="compositionally biased region" description="Basic and acidic residues" evidence="14">
    <location>
        <begin position="1"/>
        <end position="20"/>
    </location>
</feature>
<dbReference type="STRING" id="1193713.GCA_001636315_00571"/>
<name>A0A3T0I1A3_9BACI</name>
<keyword evidence="15" id="KW-0472">Membrane</keyword>
<evidence type="ECO:0000256" key="7">
    <source>
        <dbReference type="ARBA" id="ARBA00022801"/>
    </source>
</evidence>
<dbReference type="FunFam" id="1.10.3810.10:FF:000001">
    <property type="entry name" value="Penicillin-binding protein 1A"/>
    <property type="match status" value="1"/>
</dbReference>
<dbReference type="InterPro" id="IPR036950">
    <property type="entry name" value="PBP_transglycosylase"/>
</dbReference>
<protein>
    <submittedName>
        <fullName evidence="18">Penicillin-binding protein</fullName>
    </submittedName>
</protein>
<keyword evidence="19" id="KW-1185">Reference proteome</keyword>
<keyword evidence="7" id="KW-0378">Hydrolase</keyword>
<proteinExistence type="inferred from homology"/>
<dbReference type="GO" id="GO:0008360">
    <property type="term" value="P:regulation of cell shape"/>
    <property type="evidence" value="ECO:0007669"/>
    <property type="project" value="UniProtKB-KW"/>
</dbReference>
<evidence type="ECO:0000256" key="9">
    <source>
        <dbReference type="ARBA" id="ARBA00022984"/>
    </source>
</evidence>
<dbReference type="Gene3D" id="1.10.3810.10">
    <property type="entry name" value="Biosynthetic peptidoglycan transglycosylase-like"/>
    <property type="match status" value="1"/>
</dbReference>
<dbReference type="KEGG" id="nmk:CHR53_18670"/>
<evidence type="ECO:0000256" key="5">
    <source>
        <dbReference type="ARBA" id="ARBA00022676"/>
    </source>
</evidence>
<dbReference type="AlphaFoldDB" id="A0A3T0I1A3"/>
<feature type="compositionally biased region" description="Gly residues" evidence="14">
    <location>
        <begin position="837"/>
        <end position="863"/>
    </location>
</feature>
<feature type="compositionally biased region" description="Low complexity" evidence="14">
    <location>
        <begin position="789"/>
        <end position="836"/>
    </location>
</feature>
<dbReference type="InterPro" id="IPR001264">
    <property type="entry name" value="Glyco_trans_51"/>
</dbReference>
<gene>
    <name evidence="18" type="ORF">CHR53_18670</name>
</gene>
<dbReference type="GO" id="GO:0071555">
    <property type="term" value="P:cell wall organization"/>
    <property type="evidence" value="ECO:0007669"/>
    <property type="project" value="UniProtKB-KW"/>
</dbReference>
<keyword evidence="5" id="KW-0328">Glycosyltransferase</keyword>
<sequence length="883" mass="96580">MADQYQSREERRKKLQEKGKQKPSKKQKGLFKKIFLSLVILGIVCIIAGVGTFAYLVKDTPPLDPKLLKDPIPSKILDKNEQLVTEVGAVNREYASYKDIPKVVENAILATEDYRFYKHHGIDPIRLGGAILANFQRGFGAEGGSTITQQVVKNSFLTHEKTLKRKVQEAWLSYQLEQKYTKHQIFEMYANKVFVSENSHGIATAAKIYYGKSLKELTLAEAAQIAGMPQSPNNYNPFTHPDLAEKRRNIVLSLMYQHGFITKEQMEDANKVHVKDTVLKPKERKVNTKPYDSFVDAVIDEVKENTDFDIFTDGLTIYTSLDKNAQEHVDKILNSKEIPYPDDEFQAGIALLDTKTGEIRAIGGGRNQNVQRGFNYAIDTQRQPGSTIKPVLDYAPAMEYLNWGTYQMIEDKPIKYSTGQKFGNWDQSYKGAMTIRTALQLSRNSPAVQTLQEVGLERAKDFAVGIGIPLKEIFESYAIGGFGGKTVGVSPLEMAGAYSAFGNNGIYNKPHAINKIKLRDGTVISLAPEPKVAMKDSTAFMITDMLKSVLEYPGTGVRAKVPGLPIAGKTGTTNYTDEEIRKWGIPNSKAVPDAWFTGYTTNYTASIWTGYKDRSTPITAVGDNQRIAQFIFKDLMAYVSSDIDTPDFEMPNSVQKVRIERGSMPPVLASEYTPSSQVSIEYAVKGHAPTTVSQRYYKLNAPSNFAAKYDEASGSIVLSWKYKNTNEAVTFDVSDGTKHYSVQDTTLTLPAEPGAKYNFTVVAISGSKKSDPVSASIEIPKPETPTVPGNENDNGQDNGNNGNKNNDGNGNNNGNNNGQNSGNGDNNGNGNNNGNNNGQGTGQGNGAGNDDGSGQGSGDGNDQGGQSTPSTPAGDQETNGNGT</sequence>
<dbReference type="SUPFAM" id="SSF56601">
    <property type="entry name" value="beta-lactamase/transpeptidase-like"/>
    <property type="match status" value="1"/>
</dbReference>
<accession>A0A3T0I1A3</accession>
<dbReference type="GO" id="GO:0008658">
    <property type="term" value="F:penicillin binding"/>
    <property type="evidence" value="ECO:0007669"/>
    <property type="project" value="InterPro"/>
</dbReference>
<dbReference type="EMBL" id="CP022572">
    <property type="protein sequence ID" value="AZU63117.1"/>
    <property type="molecule type" value="Genomic_DNA"/>
</dbReference>
<comment type="similarity">
    <text evidence="2">In the N-terminal section; belongs to the glycosyltransferase 51 family.</text>
</comment>
<dbReference type="InterPro" id="IPR012338">
    <property type="entry name" value="Beta-lactam/transpept-like"/>
</dbReference>
<feature type="domain" description="Glycosyl transferase family 51" evidence="17">
    <location>
        <begin position="82"/>
        <end position="255"/>
    </location>
</feature>
<evidence type="ECO:0000259" key="16">
    <source>
        <dbReference type="Pfam" id="PF00905"/>
    </source>
</evidence>
<feature type="transmembrane region" description="Helical" evidence="15">
    <location>
        <begin position="34"/>
        <end position="57"/>
    </location>
</feature>
<keyword evidence="6" id="KW-0808">Transferase</keyword>
<dbReference type="PANTHER" id="PTHR32282">
    <property type="entry name" value="BINDING PROTEIN TRANSPEPTIDASE, PUTATIVE-RELATED"/>
    <property type="match status" value="1"/>
</dbReference>
<evidence type="ECO:0000256" key="3">
    <source>
        <dbReference type="ARBA" id="ARBA00022645"/>
    </source>
</evidence>
<dbReference type="InterPro" id="IPR050396">
    <property type="entry name" value="Glycosyltr_51/Transpeptidase"/>
</dbReference>
<evidence type="ECO:0000313" key="19">
    <source>
        <dbReference type="Proteomes" id="UP000282892"/>
    </source>
</evidence>
<evidence type="ECO:0000256" key="10">
    <source>
        <dbReference type="ARBA" id="ARBA00023268"/>
    </source>
</evidence>
<dbReference type="GO" id="GO:0008955">
    <property type="term" value="F:peptidoglycan glycosyltransferase activity"/>
    <property type="evidence" value="ECO:0007669"/>
    <property type="project" value="UniProtKB-EC"/>
</dbReference>
<dbReference type="GO" id="GO:0009252">
    <property type="term" value="P:peptidoglycan biosynthetic process"/>
    <property type="evidence" value="ECO:0007669"/>
    <property type="project" value="UniProtKB-KW"/>
</dbReference>
<evidence type="ECO:0000256" key="14">
    <source>
        <dbReference type="SAM" id="MobiDB-lite"/>
    </source>
</evidence>
<dbReference type="SUPFAM" id="SSF53955">
    <property type="entry name" value="Lysozyme-like"/>
    <property type="match status" value="1"/>
</dbReference>
<evidence type="ECO:0000256" key="12">
    <source>
        <dbReference type="ARBA" id="ARBA00034000"/>
    </source>
</evidence>
<dbReference type="GO" id="GO:0009002">
    <property type="term" value="F:serine-type D-Ala-D-Ala carboxypeptidase activity"/>
    <property type="evidence" value="ECO:0007669"/>
    <property type="project" value="UniProtKB-EC"/>
</dbReference>
<feature type="region of interest" description="Disordered" evidence="14">
    <location>
        <begin position="1"/>
        <end position="24"/>
    </location>
</feature>
<evidence type="ECO:0000256" key="8">
    <source>
        <dbReference type="ARBA" id="ARBA00022960"/>
    </source>
</evidence>
<feature type="compositionally biased region" description="Polar residues" evidence="14">
    <location>
        <begin position="868"/>
        <end position="883"/>
    </location>
</feature>
<evidence type="ECO:0000313" key="18">
    <source>
        <dbReference type="EMBL" id="AZU63117.1"/>
    </source>
</evidence>
<dbReference type="RefSeq" id="WP_127487909.1">
    <property type="nucleotide sequence ID" value="NZ_CP022572.1"/>
</dbReference>
<comment type="catalytic activity">
    <reaction evidence="12">
        <text>Preferential cleavage: (Ac)2-L-Lys-D-Ala-|-D-Ala. Also transpeptidation of peptidyl-alanyl moieties that are N-acyl substituents of D-alanine.</text>
        <dbReference type="EC" id="3.4.16.4"/>
    </reaction>
</comment>
<evidence type="ECO:0000256" key="1">
    <source>
        <dbReference type="ARBA" id="ARBA00007090"/>
    </source>
</evidence>
<dbReference type="GO" id="GO:0030288">
    <property type="term" value="C:outer membrane-bounded periplasmic space"/>
    <property type="evidence" value="ECO:0007669"/>
    <property type="project" value="TreeGrafter"/>
</dbReference>
<keyword evidence="9" id="KW-0573">Peptidoglycan synthesis</keyword>
<dbReference type="Proteomes" id="UP000282892">
    <property type="component" value="Chromosome"/>
</dbReference>
<feature type="region of interest" description="Disordered" evidence="14">
    <location>
        <begin position="767"/>
        <end position="883"/>
    </location>
</feature>
<dbReference type="GO" id="GO:0006508">
    <property type="term" value="P:proteolysis"/>
    <property type="evidence" value="ECO:0007669"/>
    <property type="project" value="UniProtKB-KW"/>
</dbReference>
<evidence type="ECO:0000256" key="15">
    <source>
        <dbReference type="SAM" id="Phobius"/>
    </source>
</evidence>
<organism evidence="18 19">
    <name type="scientific">Neobacillus mesonae</name>
    <dbReference type="NCBI Taxonomy" id="1193713"/>
    <lineage>
        <taxon>Bacteria</taxon>
        <taxon>Bacillati</taxon>
        <taxon>Bacillota</taxon>
        <taxon>Bacilli</taxon>
        <taxon>Bacillales</taxon>
        <taxon>Bacillaceae</taxon>
        <taxon>Neobacillus</taxon>
    </lineage>
</organism>
<dbReference type="NCBIfam" id="TIGR02074">
    <property type="entry name" value="PBP_1a_fam"/>
    <property type="match status" value="1"/>
</dbReference>
<keyword evidence="4" id="KW-0645">Protease</keyword>
<feature type="domain" description="Penicillin-binding protein transpeptidase" evidence="16">
    <location>
        <begin position="349"/>
        <end position="636"/>
    </location>
</feature>
<keyword evidence="10" id="KW-0511">Multifunctional enzyme</keyword>
<evidence type="ECO:0000256" key="2">
    <source>
        <dbReference type="ARBA" id="ARBA00007739"/>
    </source>
</evidence>
<dbReference type="PANTHER" id="PTHR32282:SF29">
    <property type="entry name" value="PENICILLIN-BINDING PROTEIN 1A"/>
    <property type="match status" value="1"/>
</dbReference>
<keyword evidence="15" id="KW-0812">Transmembrane</keyword>
<evidence type="ECO:0000256" key="11">
    <source>
        <dbReference type="ARBA" id="ARBA00023316"/>
    </source>
</evidence>
<reference evidence="18 19" key="1">
    <citation type="submission" date="2017-07" db="EMBL/GenBank/DDBJ databases">
        <title>The complete genome sequence of Bacillus mesonae strain H20-5, an efficient strain improving plant abiotic stress resistance.</title>
        <authorList>
            <person name="Kim S.Y."/>
            <person name="Song H."/>
            <person name="Sang M.K."/>
            <person name="Weon H.-Y."/>
            <person name="Song J."/>
        </authorList>
    </citation>
    <scope>NUCLEOTIDE SEQUENCE [LARGE SCALE GENOMIC DNA]</scope>
    <source>
        <strain evidence="18 19">H20-5</strain>
    </source>
</reference>